<evidence type="ECO:0000313" key="1">
    <source>
        <dbReference type="EMBL" id="PZX60661.1"/>
    </source>
</evidence>
<keyword evidence="2" id="KW-1185">Reference proteome</keyword>
<sequence>MKFFFFISAVLLTFLSCRKNSPEFFKGSVDRNINSCSGSTGYVFIIKYITKNNTEDSLSTLTLPTQFKLSGTKINFQMRNLSNTDEVMFCNTMITPPKQKVIYNVKPQ</sequence>
<proteinExistence type="predicted"/>
<dbReference type="RefSeq" id="WP_111296850.1">
    <property type="nucleotide sequence ID" value="NZ_QKZV01000009.1"/>
</dbReference>
<dbReference type="AlphaFoldDB" id="A0A2W7RK82"/>
<organism evidence="1 2">
    <name type="scientific">Hydrotalea sandarakina</name>
    <dbReference type="NCBI Taxonomy" id="1004304"/>
    <lineage>
        <taxon>Bacteria</taxon>
        <taxon>Pseudomonadati</taxon>
        <taxon>Bacteroidota</taxon>
        <taxon>Chitinophagia</taxon>
        <taxon>Chitinophagales</taxon>
        <taxon>Chitinophagaceae</taxon>
        <taxon>Hydrotalea</taxon>
    </lineage>
</organism>
<gene>
    <name evidence="1" type="ORF">LX80_02438</name>
</gene>
<accession>A0A2W7RK82</accession>
<evidence type="ECO:0000313" key="2">
    <source>
        <dbReference type="Proteomes" id="UP000249720"/>
    </source>
</evidence>
<name>A0A2W7RK82_9BACT</name>
<dbReference type="EMBL" id="QKZV01000009">
    <property type="protein sequence ID" value="PZX60661.1"/>
    <property type="molecule type" value="Genomic_DNA"/>
</dbReference>
<comment type="caution">
    <text evidence="1">The sequence shown here is derived from an EMBL/GenBank/DDBJ whole genome shotgun (WGS) entry which is preliminary data.</text>
</comment>
<reference evidence="1 2" key="1">
    <citation type="submission" date="2018-06" db="EMBL/GenBank/DDBJ databases">
        <title>Genomic Encyclopedia of Archaeal and Bacterial Type Strains, Phase II (KMG-II): from individual species to whole genera.</title>
        <authorList>
            <person name="Goeker M."/>
        </authorList>
    </citation>
    <scope>NUCLEOTIDE SEQUENCE [LARGE SCALE GENOMIC DNA]</scope>
    <source>
        <strain evidence="1 2">DSM 23241</strain>
    </source>
</reference>
<dbReference type="Proteomes" id="UP000249720">
    <property type="component" value="Unassembled WGS sequence"/>
</dbReference>
<evidence type="ECO:0008006" key="3">
    <source>
        <dbReference type="Google" id="ProtNLM"/>
    </source>
</evidence>
<protein>
    <recommendedName>
        <fullName evidence="3">Lipoprotein</fullName>
    </recommendedName>
</protein>
<dbReference type="PROSITE" id="PS51257">
    <property type="entry name" value="PROKAR_LIPOPROTEIN"/>
    <property type="match status" value="1"/>
</dbReference>